<organism evidence="2 3">
    <name type="scientific">Anaeromyxobacter oryzae</name>
    <dbReference type="NCBI Taxonomy" id="2918170"/>
    <lineage>
        <taxon>Bacteria</taxon>
        <taxon>Pseudomonadati</taxon>
        <taxon>Myxococcota</taxon>
        <taxon>Myxococcia</taxon>
        <taxon>Myxococcales</taxon>
        <taxon>Cystobacterineae</taxon>
        <taxon>Anaeromyxobacteraceae</taxon>
        <taxon>Anaeromyxobacter</taxon>
    </lineage>
</organism>
<proteinExistence type="predicted"/>
<dbReference type="EMBL" id="AP025591">
    <property type="protein sequence ID" value="BDG02145.1"/>
    <property type="molecule type" value="Genomic_DNA"/>
</dbReference>
<evidence type="ECO:0000259" key="1">
    <source>
        <dbReference type="PROSITE" id="PS51186"/>
    </source>
</evidence>
<evidence type="ECO:0000313" key="2">
    <source>
        <dbReference type="EMBL" id="BDG02145.1"/>
    </source>
</evidence>
<gene>
    <name evidence="2" type="ORF">AMOR_11410</name>
</gene>
<dbReference type="RefSeq" id="WP_248359461.1">
    <property type="nucleotide sequence ID" value="NZ_AP025591.1"/>
</dbReference>
<accession>A0ABM7WRP5</accession>
<dbReference type="SUPFAM" id="SSF55729">
    <property type="entry name" value="Acyl-CoA N-acyltransferases (Nat)"/>
    <property type="match status" value="1"/>
</dbReference>
<protein>
    <recommendedName>
        <fullName evidence="1">N-acetyltransferase domain-containing protein</fullName>
    </recommendedName>
</protein>
<dbReference type="PANTHER" id="PTHR43792:SF1">
    <property type="entry name" value="N-ACETYLTRANSFERASE DOMAIN-CONTAINING PROTEIN"/>
    <property type="match status" value="1"/>
</dbReference>
<reference evidence="3" key="1">
    <citation type="journal article" date="2022" name="Int. J. Syst. Evol. Microbiol.">
        <title>Anaeromyxobacter oryzae sp. nov., Anaeromyxobacter diazotrophicus sp. nov. and Anaeromyxobacter paludicola sp. nov., isolated from paddy soils.</title>
        <authorList>
            <person name="Itoh H."/>
            <person name="Xu Z."/>
            <person name="Mise K."/>
            <person name="Masuda Y."/>
            <person name="Ushijima N."/>
            <person name="Hayakawa C."/>
            <person name="Shiratori Y."/>
            <person name="Senoo K."/>
        </authorList>
    </citation>
    <scope>NUCLEOTIDE SEQUENCE [LARGE SCALE GENOMIC DNA]</scope>
    <source>
        <strain evidence="3">Red232</strain>
    </source>
</reference>
<dbReference type="InterPro" id="IPR051531">
    <property type="entry name" value="N-acetyltransferase"/>
</dbReference>
<dbReference type="PANTHER" id="PTHR43792">
    <property type="entry name" value="GNAT FAMILY, PUTATIVE (AFU_ORTHOLOGUE AFUA_3G00765)-RELATED-RELATED"/>
    <property type="match status" value="1"/>
</dbReference>
<keyword evidence="3" id="KW-1185">Reference proteome</keyword>
<dbReference type="PROSITE" id="PS51186">
    <property type="entry name" value="GNAT"/>
    <property type="match status" value="1"/>
</dbReference>
<evidence type="ECO:0000313" key="3">
    <source>
        <dbReference type="Proteomes" id="UP001162891"/>
    </source>
</evidence>
<dbReference type="Pfam" id="PF13302">
    <property type="entry name" value="Acetyltransf_3"/>
    <property type="match status" value="1"/>
</dbReference>
<name>A0ABM7WRP5_9BACT</name>
<dbReference type="Gene3D" id="3.40.630.30">
    <property type="match status" value="1"/>
</dbReference>
<sequence length="167" mass="18484">MPVLDTPRLTLRPLTLGDVGALRALLIDPDVRRWMCDGLVLPEATVRGMIQESLAGFRRCGAGLYALHRKEDGAFVGYAGLKPARIRGLELAAAVWPRYWRQGVAREAGEAVIRHAFDGLELPRVLACTDAPNFRSLGAIVRLGFRPLVNTPGAFGVIRWFVRDRPR</sequence>
<feature type="domain" description="N-acetyltransferase" evidence="1">
    <location>
        <begin position="9"/>
        <end position="165"/>
    </location>
</feature>
<dbReference type="InterPro" id="IPR016181">
    <property type="entry name" value="Acyl_CoA_acyltransferase"/>
</dbReference>
<dbReference type="Proteomes" id="UP001162891">
    <property type="component" value="Chromosome"/>
</dbReference>
<dbReference type="InterPro" id="IPR000182">
    <property type="entry name" value="GNAT_dom"/>
</dbReference>